<evidence type="ECO:0000313" key="2">
    <source>
        <dbReference type="EMBL" id="EUC26589.1"/>
    </source>
</evidence>
<feature type="region of interest" description="Disordered" evidence="1">
    <location>
        <begin position="37"/>
        <end position="76"/>
    </location>
</feature>
<evidence type="ECO:0000313" key="3">
    <source>
        <dbReference type="Proteomes" id="UP000053841"/>
    </source>
</evidence>
<dbReference type="RefSeq" id="XP_007719107.1">
    <property type="nucleotide sequence ID" value="XM_007720917.1"/>
</dbReference>
<name>W6XUY3_COCC2</name>
<feature type="compositionally biased region" description="Acidic residues" evidence="1">
    <location>
        <begin position="127"/>
        <end position="141"/>
    </location>
</feature>
<dbReference type="EMBL" id="KI965372">
    <property type="protein sequence ID" value="EUC26589.1"/>
    <property type="molecule type" value="Genomic_DNA"/>
</dbReference>
<reference evidence="2 3" key="1">
    <citation type="journal article" date="2013" name="PLoS Genet.">
        <title>Comparative genome structure, secondary metabolite, and effector coding capacity across Cochliobolus pathogens.</title>
        <authorList>
            <person name="Condon B.J."/>
            <person name="Leng Y."/>
            <person name="Wu D."/>
            <person name="Bushley K.E."/>
            <person name="Ohm R.A."/>
            <person name="Otillar R."/>
            <person name="Martin J."/>
            <person name="Schackwitz W."/>
            <person name="Grimwood J."/>
            <person name="MohdZainudin N."/>
            <person name="Xue C."/>
            <person name="Wang R."/>
            <person name="Manning V.A."/>
            <person name="Dhillon B."/>
            <person name="Tu Z.J."/>
            <person name="Steffenson B.J."/>
            <person name="Salamov A."/>
            <person name="Sun H."/>
            <person name="Lowry S."/>
            <person name="LaButti K."/>
            <person name="Han J."/>
            <person name="Copeland A."/>
            <person name="Lindquist E."/>
            <person name="Barry K."/>
            <person name="Schmutz J."/>
            <person name="Baker S.E."/>
            <person name="Ciuffetti L.M."/>
            <person name="Grigoriev I.V."/>
            <person name="Zhong S."/>
            <person name="Turgeon B.G."/>
        </authorList>
    </citation>
    <scope>NUCLEOTIDE SEQUENCE [LARGE SCALE GENOMIC DNA]</scope>
    <source>
        <strain evidence="2 3">26-R-13</strain>
    </source>
</reference>
<proteinExistence type="predicted"/>
<dbReference type="AlphaFoldDB" id="W6XUY3"/>
<accession>W6XUY3</accession>
<dbReference type="KEGG" id="bze:COCCADRAFT_10672"/>
<feature type="compositionally biased region" description="Basic and acidic residues" evidence="1">
    <location>
        <begin position="92"/>
        <end position="103"/>
    </location>
</feature>
<feature type="compositionally biased region" description="Basic and acidic residues" evidence="1">
    <location>
        <begin position="142"/>
        <end position="159"/>
    </location>
</feature>
<dbReference type="STRING" id="930089.W6XUY3"/>
<feature type="region of interest" description="Disordered" evidence="1">
    <location>
        <begin position="126"/>
        <end position="159"/>
    </location>
</feature>
<feature type="region of interest" description="Disordered" evidence="1">
    <location>
        <begin position="90"/>
        <end position="110"/>
    </location>
</feature>
<keyword evidence="3" id="KW-1185">Reference proteome</keyword>
<dbReference type="Proteomes" id="UP000053841">
    <property type="component" value="Unassembled WGS sequence"/>
</dbReference>
<sequence length="159" mass="18673">MEDFVSLCYQKEYSARRMFEQQRRQANGQLRVAAQEFARRRQDQPSAYRPALQPRTTNAKALPEPPRPALKSITSNRIDRPLAYPCRHCGGKHKDFECPDRPPRPRTYGQKRVAFMMDLLDQYNDCEFSDENPVDIHDEDEVQRSDEQDVAMDHKTEND</sequence>
<organism evidence="2 3">
    <name type="scientific">Cochliobolus carbonum (strain 26-R-13)</name>
    <name type="common">Maize leaf spot fungus</name>
    <name type="synonym">Bipolaris zeicola</name>
    <dbReference type="NCBI Taxonomy" id="930089"/>
    <lineage>
        <taxon>Eukaryota</taxon>
        <taxon>Fungi</taxon>
        <taxon>Dikarya</taxon>
        <taxon>Ascomycota</taxon>
        <taxon>Pezizomycotina</taxon>
        <taxon>Dothideomycetes</taxon>
        <taxon>Pleosporomycetidae</taxon>
        <taxon>Pleosporales</taxon>
        <taxon>Pleosporineae</taxon>
        <taxon>Pleosporaceae</taxon>
        <taxon>Bipolaris</taxon>
    </lineage>
</organism>
<dbReference type="OrthoDB" id="5427766at2759"/>
<evidence type="ECO:0000256" key="1">
    <source>
        <dbReference type="SAM" id="MobiDB-lite"/>
    </source>
</evidence>
<protein>
    <submittedName>
        <fullName evidence="2">Uncharacterized protein</fullName>
    </submittedName>
</protein>
<dbReference type="GeneID" id="19143448"/>
<dbReference type="HOGENOM" id="CLU_1660429_0_0_1"/>
<gene>
    <name evidence="2" type="ORF">COCCADRAFT_10672</name>
</gene>